<gene>
    <name evidence="2" type="ORF">JF50_08570</name>
</gene>
<reference evidence="2 3" key="1">
    <citation type="submission" date="2014-12" db="EMBL/GenBank/DDBJ databases">
        <title>Draft Genome Sequence of Pseudoalteromonas luteoviolacea HI1.</title>
        <authorList>
            <person name="Asahina A.Y."/>
            <person name="Hadfield M.G."/>
        </authorList>
    </citation>
    <scope>NUCLEOTIDE SEQUENCE [LARGE SCALE GENOMIC DNA]</scope>
    <source>
        <strain evidence="2 3">HI1</strain>
    </source>
</reference>
<dbReference type="AlphaFoldDB" id="A0A0C1QQC0"/>
<evidence type="ECO:0000256" key="1">
    <source>
        <dbReference type="SAM" id="Phobius"/>
    </source>
</evidence>
<evidence type="ECO:0000313" key="2">
    <source>
        <dbReference type="EMBL" id="KID57272.1"/>
    </source>
</evidence>
<sequence>MRVSQLSVTKFTLMVFAIGLSSALFFLLILLDGTNTTPPDKIKIAQLDVAVFVPPPPPPPQITNANDMNNDMSTLNVLDLAGTVKVNFGIKNKMATPNITDVSMPEFSPERFEMRDLYASKVPMLEVEQLDRVPKVVSQRYVRPPKSVRKYGQKRIKTTVELIIDQSGKPFIKKIINPAFPEMIETIKTWVKYAKFEVPKKEGKAVQAVYLYDINFNYG</sequence>
<accession>A0A0C1QQC0</accession>
<dbReference type="OrthoDB" id="5704162at2"/>
<dbReference type="EMBL" id="JWIC01000005">
    <property type="protein sequence ID" value="KID57272.1"/>
    <property type="molecule type" value="Genomic_DNA"/>
</dbReference>
<evidence type="ECO:0000313" key="3">
    <source>
        <dbReference type="Proteomes" id="UP000031327"/>
    </source>
</evidence>
<feature type="transmembrane region" description="Helical" evidence="1">
    <location>
        <begin position="12"/>
        <end position="31"/>
    </location>
</feature>
<dbReference type="Proteomes" id="UP000031327">
    <property type="component" value="Unassembled WGS sequence"/>
</dbReference>
<comment type="caution">
    <text evidence="2">The sequence shown here is derived from an EMBL/GenBank/DDBJ whole genome shotgun (WGS) entry which is preliminary data.</text>
</comment>
<evidence type="ECO:0008006" key="4">
    <source>
        <dbReference type="Google" id="ProtNLM"/>
    </source>
</evidence>
<dbReference type="RefSeq" id="WP_039609045.1">
    <property type="nucleotide sequence ID" value="NZ_JWIC01000005.1"/>
</dbReference>
<keyword evidence="1" id="KW-1133">Transmembrane helix</keyword>
<keyword evidence="1" id="KW-0472">Membrane</keyword>
<organism evidence="2 3">
    <name type="scientific">Pseudoalteromonas luteoviolacea</name>
    <dbReference type="NCBI Taxonomy" id="43657"/>
    <lineage>
        <taxon>Bacteria</taxon>
        <taxon>Pseudomonadati</taxon>
        <taxon>Pseudomonadota</taxon>
        <taxon>Gammaproteobacteria</taxon>
        <taxon>Alteromonadales</taxon>
        <taxon>Pseudoalteromonadaceae</taxon>
        <taxon>Pseudoalteromonas</taxon>
    </lineage>
</organism>
<proteinExistence type="predicted"/>
<protein>
    <recommendedName>
        <fullName evidence="4">TonB C-terminal domain-containing protein</fullName>
    </recommendedName>
</protein>
<name>A0A0C1QQC0_9GAMM</name>
<keyword evidence="1" id="KW-0812">Transmembrane</keyword>